<reference evidence="4 5" key="1">
    <citation type="submission" date="2015-06" db="EMBL/GenBank/DDBJ databases">
        <title>A Comprehensive Approach to Explore the Metabolic and Phylogenetic Diversity of Bacterial Steroid Degradation in the Environment: Testosterone as an Example.</title>
        <authorList>
            <person name="Yang F.-C."/>
            <person name="Chen Y.-L."/>
            <person name="Yu C.-P."/>
            <person name="Tang S.-L."/>
            <person name="Wang P.-H."/>
            <person name="Ismail W."/>
            <person name="Wang C.-H."/>
            <person name="Yang C.-Y."/>
            <person name="Chiang Y.-R."/>
        </authorList>
    </citation>
    <scope>NUCLEOTIDE SEQUENCE [LARGE SCALE GENOMIC DNA]</scope>
    <source>
        <strain evidence="4 5">DSM 18526</strain>
    </source>
</reference>
<dbReference type="PANTHER" id="PTHR11527">
    <property type="entry name" value="HEAT-SHOCK PROTEIN 20 FAMILY MEMBER"/>
    <property type="match status" value="1"/>
</dbReference>
<dbReference type="CDD" id="cd06464">
    <property type="entry name" value="ACD_sHsps-like"/>
    <property type="match status" value="1"/>
</dbReference>
<dbReference type="AlphaFoldDB" id="A0A127FDD2"/>
<evidence type="ECO:0000259" key="3">
    <source>
        <dbReference type="PROSITE" id="PS01031"/>
    </source>
</evidence>
<comment type="similarity">
    <text evidence="1 2">Belongs to the small heat shock protein (HSP20) family.</text>
</comment>
<dbReference type="Gene3D" id="2.60.40.790">
    <property type="match status" value="1"/>
</dbReference>
<keyword evidence="5" id="KW-1185">Reference proteome</keyword>
<dbReference type="STRING" id="465721.ACG33_11045"/>
<evidence type="ECO:0000256" key="2">
    <source>
        <dbReference type="RuleBase" id="RU003616"/>
    </source>
</evidence>
<proteinExistence type="inferred from homology"/>
<dbReference type="EMBL" id="CP011971">
    <property type="protein sequence ID" value="AMN47625.1"/>
    <property type="molecule type" value="Genomic_DNA"/>
</dbReference>
<evidence type="ECO:0000313" key="5">
    <source>
        <dbReference type="Proteomes" id="UP000070250"/>
    </source>
</evidence>
<evidence type="ECO:0000256" key="1">
    <source>
        <dbReference type="PROSITE-ProRule" id="PRU00285"/>
    </source>
</evidence>
<dbReference type="InterPro" id="IPR002068">
    <property type="entry name" value="A-crystallin/Hsp20_dom"/>
</dbReference>
<dbReference type="InterPro" id="IPR031107">
    <property type="entry name" value="Small_HSP"/>
</dbReference>
<dbReference type="Proteomes" id="UP000070250">
    <property type="component" value="Chromosome"/>
</dbReference>
<dbReference type="SUPFAM" id="SSF49764">
    <property type="entry name" value="HSP20-like chaperones"/>
    <property type="match status" value="1"/>
</dbReference>
<sequence length="145" mass="16904">MNVTRWEPFREFDQMLRDYSPFFGRGRGLRRGAYGMDWTPLADISETDKEYVIKADLPEVKKEDVKISLDNGVITVTGERRREKEYKEENEIRVETSYGKFSRSFALPDDIDTEGIQAESKDGVLRVRIPKKEPTQRKPVSIEVK</sequence>
<dbReference type="InterPro" id="IPR008978">
    <property type="entry name" value="HSP20-like_chaperone"/>
</dbReference>
<dbReference type="RefSeq" id="WP_066923258.1">
    <property type="nucleotide sequence ID" value="NZ_CP011971.1"/>
</dbReference>
<dbReference type="PROSITE" id="PS01031">
    <property type="entry name" value="SHSP"/>
    <property type="match status" value="1"/>
</dbReference>
<feature type="domain" description="SHSP" evidence="3">
    <location>
        <begin position="32"/>
        <end position="145"/>
    </location>
</feature>
<dbReference type="Pfam" id="PF00011">
    <property type="entry name" value="HSP20"/>
    <property type="match status" value="1"/>
</dbReference>
<accession>A0A127FDD2</accession>
<dbReference type="KEGG" id="sdf:ACG33_11045"/>
<name>A0A127FDD2_STEDE</name>
<evidence type="ECO:0000313" key="4">
    <source>
        <dbReference type="EMBL" id="AMN47625.1"/>
    </source>
</evidence>
<gene>
    <name evidence="4" type="ORF">ACG33_11045</name>
</gene>
<protein>
    <recommendedName>
        <fullName evidence="3">SHSP domain-containing protein</fullName>
    </recommendedName>
</protein>
<dbReference type="OrthoDB" id="9792695at2"/>
<organism evidence="4 5">
    <name type="scientific">Steroidobacter denitrificans</name>
    <dbReference type="NCBI Taxonomy" id="465721"/>
    <lineage>
        <taxon>Bacteria</taxon>
        <taxon>Pseudomonadati</taxon>
        <taxon>Pseudomonadota</taxon>
        <taxon>Gammaproteobacteria</taxon>
        <taxon>Steroidobacterales</taxon>
        <taxon>Steroidobacteraceae</taxon>
        <taxon>Steroidobacter</taxon>
    </lineage>
</organism>